<evidence type="ECO:0000256" key="1">
    <source>
        <dbReference type="ARBA" id="ARBA00022448"/>
    </source>
</evidence>
<dbReference type="InterPro" id="IPR050597">
    <property type="entry name" value="Cytochrome_c_Oxidase_Subunit"/>
</dbReference>
<keyword evidence="2 6" id="KW-0349">Heme</keyword>
<accession>A0ABN1F5B7</accession>
<keyword evidence="5 6" id="KW-0408">Iron</keyword>
<evidence type="ECO:0000259" key="8">
    <source>
        <dbReference type="PROSITE" id="PS51007"/>
    </source>
</evidence>
<sequence length="117" mass="12310">MRYTELAGLAVMAFATSMVGSVAAPPNPRAGQHLATNCAACHGSDGMSVDTSIPNLAGQHYVYLVQQLTAFKNGGRVSPLMTELARPLTEQQIADISAYYASVPIQVAKPPGSKHQP</sequence>
<evidence type="ECO:0000313" key="10">
    <source>
        <dbReference type="Proteomes" id="UP001499951"/>
    </source>
</evidence>
<feature type="domain" description="Cytochrome c" evidence="8">
    <location>
        <begin position="26"/>
        <end position="104"/>
    </location>
</feature>
<dbReference type="PANTHER" id="PTHR33751:SF9">
    <property type="entry name" value="CYTOCHROME C4"/>
    <property type="match status" value="1"/>
</dbReference>
<gene>
    <name evidence="9" type="ORF">GCM10008942_33810</name>
</gene>
<evidence type="ECO:0000256" key="2">
    <source>
        <dbReference type="ARBA" id="ARBA00022617"/>
    </source>
</evidence>
<keyword evidence="10" id="KW-1185">Reference proteome</keyword>
<dbReference type="RefSeq" id="WP_166935243.1">
    <property type="nucleotide sequence ID" value="NZ_BAAADD010000009.1"/>
</dbReference>
<dbReference type="Gene3D" id="1.10.760.10">
    <property type="entry name" value="Cytochrome c-like domain"/>
    <property type="match status" value="1"/>
</dbReference>
<comment type="caution">
    <text evidence="9">The sequence shown here is derived from an EMBL/GenBank/DDBJ whole genome shotgun (WGS) entry which is preliminary data.</text>
</comment>
<dbReference type="PANTHER" id="PTHR33751">
    <property type="entry name" value="CBB3-TYPE CYTOCHROME C OXIDASE SUBUNIT FIXP"/>
    <property type="match status" value="1"/>
</dbReference>
<proteinExistence type="predicted"/>
<evidence type="ECO:0000313" key="9">
    <source>
        <dbReference type="EMBL" id="GAA0582121.1"/>
    </source>
</evidence>
<evidence type="ECO:0000256" key="3">
    <source>
        <dbReference type="ARBA" id="ARBA00022723"/>
    </source>
</evidence>
<keyword evidence="3 6" id="KW-0479">Metal-binding</keyword>
<reference evidence="10" key="1">
    <citation type="journal article" date="2019" name="Int. J. Syst. Evol. Microbiol.">
        <title>The Global Catalogue of Microorganisms (GCM) 10K type strain sequencing project: providing services to taxonomists for standard genome sequencing and annotation.</title>
        <authorList>
            <consortium name="The Broad Institute Genomics Platform"/>
            <consortium name="The Broad Institute Genome Sequencing Center for Infectious Disease"/>
            <person name="Wu L."/>
            <person name="Ma J."/>
        </authorList>
    </citation>
    <scope>NUCLEOTIDE SEQUENCE [LARGE SCALE GENOMIC DNA]</scope>
    <source>
        <strain evidence="10">JCM 15089</strain>
    </source>
</reference>
<dbReference type="InterPro" id="IPR009056">
    <property type="entry name" value="Cyt_c-like_dom"/>
</dbReference>
<keyword evidence="7" id="KW-0732">Signal</keyword>
<dbReference type="Pfam" id="PF00034">
    <property type="entry name" value="Cytochrom_C"/>
    <property type="match status" value="1"/>
</dbReference>
<dbReference type="Proteomes" id="UP001499951">
    <property type="component" value="Unassembled WGS sequence"/>
</dbReference>
<dbReference type="InterPro" id="IPR036909">
    <property type="entry name" value="Cyt_c-like_dom_sf"/>
</dbReference>
<keyword evidence="4" id="KW-0249">Electron transport</keyword>
<evidence type="ECO:0000256" key="4">
    <source>
        <dbReference type="ARBA" id="ARBA00022982"/>
    </source>
</evidence>
<dbReference type="SUPFAM" id="SSF46626">
    <property type="entry name" value="Cytochrome c"/>
    <property type="match status" value="1"/>
</dbReference>
<dbReference type="EMBL" id="BAAADD010000009">
    <property type="protein sequence ID" value="GAA0582121.1"/>
    <property type="molecule type" value="Genomic_DNA"/>
</dbReference>
<dbReference type="PROSITE" id="PS51007">
    <property type="entry name" value="CYTC"/>
    <property type="match status" value="1"/>
</dbReference>
<protein>
    <recommendedName>
        <fullName evidence="8">Cytochrome c domain-containing protein</fullName>
    </recommendedName>
</protein>
<feature type="signal peptide" evidence="7">
    <location>
        <begin position="1"/>
        <end position="23"/>
    </location>
</feature>
<evidence type="ECO:0000256" key="7">
    <source>
        <dbReference type="SAM" id="SignalP"/>
    </source>
</evidence>
<feature type="chain" id="PRO_5047437816" description="Cytochrome c domain-containing protein" evidence="7">
    <location>
        <begin position="24"/>
        <end position="117"/>
    </location>
</feature>
<evidence type="ECO:0000256" key="6">
    <source>
        <dbReference type="PROSITE-ProRule" id="PRU00433"/>
    </source>
</evidence>
<organism evidence="9 10">
    <name type="scientific">Rhizomicrobium electricum</name>
    <dbReference type="NCBI Taxonomy" id="480070"/>
    <lineage>
        <taxon>Bacteria</taxon>
        <taxon>Pseudomonadati</taxon>
        <taxon>Pseudomonadota</taxon>
        <taxon>Alphaproteobacteria</taxon>
        <taxon>Micropepsales</taxon>
        <taxon>Micropepsaceae</taxon>
        <taxon>Rhizomicrobium</taxon>
    </lineage>
</organism>
<name>A0ABN1F5B7_9PROT</name>
<keyword evidence="1" id="KW-0813">Transport</keyword>
<evidence type="ECO:0000256" key="5">
    <source>
        <dbReference type="ARBA" id="ARBA00023004"/>
    </source>
</evidence>